<sequence>MPRSKTFVAILLALSFLFSEAQGFLGFHQQRQVIGYTTVPEEMAKRINEKHKPYIVESNYHPPLGPGFYMVNDPHSWEGGKGSWYCATVAKKKQMERISKVFIPKLYQKLDWDGGKRQNLWGGDEEVIENYVVSEAMTSDTALRFSLVLGRRSQLQMAIPAKVLNDGELKLWTECFETRKELLAKYMDIDWIWKAWKIKGEGSIPGLSPSGRSRIAWW</sequence>
<accession>K1X8P8</accession>
<dbReference type="OrthoDB" id="4540223at2759"/>
<evidence type="ECO:0000256" key="1">
    <source>
        <dbReference type="SAM" id="SignalP"/>
    </source>
</evidence>
<keyword evidence="1" id="KW-0732">Signal</keyword>
<evidence type="ECO:0000313" key="2">
    <source>
        <dbReference type="EMBL" id="EKD17068.1"/>
    </source>
</evidence>
<organism evidence="2 3">
    <name type="scientific">Marssonina brunnea f. sp. multigermtubi (strain MB_m1)</name>
    <name type="common">Marssonina leaf spot fungus</name>
    <dbReference type="NCBI Taxonomy" id="1072389"/>
    <lineage>
        <taxon>Eukaryota</taxon>
        <taxon>Fungi</taxon>
        <taxon>Dikarya</taxon>
        <taxon>Ascomycota</taxon>
        <taxon>Pezizomycotina</taxon>
        <taxon>Leotiomycetes</taxon>
        <taxon>Helotiales</taxon>
        <taxon>Drepanopezizaceae</taxon>
        <taxon>Drepanopeziza</taxon>
    </lineage>
</organism>
<protein>
    <submittedName>
        <fullName evidence="2">Uncharacterized protein</fullName>
    </submittedName>
</protein>
<dbReference type="KEGG" id="mbe:MBM_04645"/>
<keyword evidence="3" id="KW-1185">Reference proteome</keyword>
<dbReference type="eggNOG" id="ENOG502SUI0">
    <property type="taxonomic scope" value="Eukaryota"/>
</dbReference>
<dbReference type="Pfam" id="PF19287">
    <property type="entry name" value="DUF5910"/>
    <property type="match status" value="1"/>
</dbReference>
<dbReference type="InterPro" id="IPR045564">
    <property type="entry name" value="DUF5910"/>
</dbReference>
<feature type="chain" id="PRO_5003853262" evidence="1">
    <location>
        <begin position="24"/>
        <end position="218"/>
    </location>
</feature>
<dbReference type="HOGENOM" id="CLU_091777_0_0_1"/>
<dbReference type="AlphaFoldDB" id="K1X8P8"/>
<proteinExistence type="predicted"/>
<reference evidence="2 3" key="1">
    <citation type="journal article" date="2012" name="BMC Genomics">
        <title>Sequencing the genome of Marssonina brunnea reveals fungus-poplar co-evolution.</title>
        <authorList>
            <person name="Zhu S."/>
            <person name="Cao Y.-Z."/>
            <person name="Jiang C."/>
            <person name="Tan B.-Y."/>
            <person name="Wang Z."/>
            <person name="Feng S."/>
            <person name="Zhang L."/>
            <person name="Su X.-H."/>
            <person name="Brejova B."/>
            <person name="Vinar T."/>
            <person name="Xu M."/>
            <person name="Wang M.-X."/>
            <person name="Zhang S.-G."/>
            <person name="Huang M.-R."/>
            <person name="Wu R."/>
            <person name="Zhou Y."/>
        </authorList>
    </citation>
    <scope>NUCLEOTIDE SEQUENCE [LARGE SCALE GENOMIC DNA]</scope>
    <source>
        <strain evidence="2 3">MB_m1</strain>
    </source>
</reference>
<dbReference type="EMBL" id="JH921437">
    <property type="protein sequence ID" value="EKD17068.1"/>
    <property type="molecule type" value="Genomic_DNA"/>
</dbReference>
<feature type="signal peptide" evidence="1">
    <location>
        <begin position="1"/>
        <end position="23"/>
    </location>
</feature>
<dbReference type="Proteomes" id="UP000006753">
    <property type="component" value="Unassembled WGS sequence"/>
</dbReference>
<dbReference type="InParanoid" id="K1X8P8"/>
<gene>
    <name evidence="2" type="ORF">MBM_04645</name>
</gene>
<name>K1X8P8_MARBU</name>
<evidence type="ECO:0000313" key="3">
    <source>
        <dbReference type="Proteomes" id="UP000006753"/>
    </source>
</evidence>